<dbReference type="GO" id="GO:0003677">
    <property type="term" value="F:DNA binding"/>
    <property type="evidence" value="ECO:0007669"/>
    <property type="project" value="UniProtKB-UniRule"/>
</dbReference>
<dbReference type="GO" id="GO:0007131">
    <property type="term" value="P:reciprocal meiotic recombination"/>
    <property type="evidence" value="ECO:0007669"/>
    <property type="project" value="TreeGrafter"/>
</dbReference>
<evidence type="ECO:0000259" key="2">
    <source>
        <dbReference type="Pfam" id="PF04406"/>
    </source>
</evidence>
<dbReference type="Gene3D" id="1.10.10.10">
    <property type="entry name" value="Winged helix-like DNA-binding domain superfamily/Winged helix DNA-binding domain"/>
    <property type="match status" value="1"/>
</dbReference>
<dbReference type="GO" id="GO:0000228">
    <property type="term" value="C:nuclear chromosome"/>
    <property type="evidence" value="ECO:0007669"/>
    <property type="project" value="TreeGrafter"/>
</dbReference>
<dbReference type="InterPro" id="IPR013049">
    <property type="entry name" value="Spo11/TopoVI_A_N"/>
</dbReference>
<dbReference type="Proteomes" id="UP000719412">
    <property type="component" value="Unassembled WGS sequence"/>
</dbReference>
<evidence type="ECO:0000313" key="4">
    <source>
        <dbReference type="Proteomes" id="UP000719412"/>
    </source>
</evidence>
<dbReference type="InterPro" id="IPR002815">
    <property type="entry name" value="Spo11/TopoVI_A"/>
</dbReference>
<name>A0A8J6HWQ4_TENMO</name>
<reference evidence="3" key="2">
    <citation type="submission" date="2021-08" db="EMBL/GenBank/DDBJ databases">
        <authorList>
            <person name="Eriksson T."/>
        </authorList>
    </citation>
    <scope>NUCLEOTIDE SEQUENCE</scope>
    <source>
        <strain evidence="3">Stoneville</strain>
        <tissue evidence="3">Whole head</tissue>
    </source>
</reference>
<keyword evidence="1" id="KW-0238">DNA-binding</keyword>
<comment type="caution">
    <text evidence="3">The sequence shown here is derived from an EMBL/GenBank/DDBJ whole genome shotgun (WGS) entry which is preliminary data.</text>
</comment>
<feature type="active site" description="O-(5'-phospho-DNA)-tyrosine intermediate" evidence="1">
    <location>
        <position position="297"/>
    </location>
</feature>
<dbReference type="PROSITE" id="PS52041">
    <property type="entry name" value="TOPO_IIB"/>
    <property type="match status" value="1"/>
</dbReference>
<dbReference type="Pfam" id="PF04406">
    <property type="entry name" value="TP6A_N"/>
    <property type="match status" value="1"/>
</dbReference>
<keyword evidence="1" id="KW-0799">Topoisomerase</keyword>
<dbReference type="GO" id="GO:0003918">
    <property type="term" value="F:DNA topoisomerase type II (double strand cut, ATP-hydrolyzing) activity"/>
    <property type="evidence" value="ECO:0007669"/>
    <property type="project" value="UniProtKB-UniRule"/>
</dbReference>
<dbReference type="PRINTS" id="PR01550">
    <property type="entry name" value="TOP6AFAMILY"/>
</dbReference>
<sequence>MSQRSDLPVTSIAHRYAPFSYQKNFATFEETTVENNAETKIPSEDASQEQASVVEKINILDVLSQDICISQDGSKTFHNISKIGTLKWLQSALATVDKLGVNKNRRAMVEIHNYYDLYIEDDMKSRVRNYRKGKIRIFKIDKFGSRRITRFQRSVTHSFSEDDEDASVELTGAEEKLRSAIAKICADKDLVAGDDSSRRECDKSKIKSAIHDLFARLYEVFHNDQMPCFVFKWPRDPKHCVMFKGRLHLKQNGKPEGRVNFALRRSRYKMCYMLYLLGKVYTLLENNNKLTRREIYYQMKPLVKSQAVINIAIDEVSRFLTVGQWHLNIVSHCGQIYGNLKLFWASGEITDCNAPATMIPYNIEDIVEMQSTSCFILVIEKESMFHKLLEEDLPNKLARPFIMITVCFPLQILHFYSNPFAGQRRSGPKHPTLP</sequence>
<organism evidence="3 4">
    <name type="scientific">Tenebrio molitor</name>
    <name type="common">Yellow mealworm beetle</name>
    <dbReference type="NCBI Taxonomy" id="7067"/>
    <lineage>
        <taxon>Eukaryota</taxon>
        <taxon>Metazoa</taxon>
        <taxon>Ecdysozoa</taxon>
        <taxon>Arthropoda</taxon>
        <taxon>Hexapoda</taxon>
        <taxon>Insecta</taxon>
        <taxon>Pterygota</taxon>
        <taxon>Neoptera</taxon>
        <taxon>Endopterygota</taxon>
        <taxon>Coleoptera</taxon>
        <taxon>Polyphaga</taxon>
        <taxon>Cucujiformia</taxon>
        <taxon>Tenebrionidae</taxon>
        <taxon>Tenebrio</taxon>
    </lineage>
</organism>
<dbReference type="Gene3D" id="3.40.1360.10">
    <property type="match status" value="1"/>
</dbReference>
<comment type="similarity">
    <text evidence="1">Belongs to the TOP6A family.</text>
</comment>
<evidence type="ECO:0000256" key="1">
    <source>
        <dbReference type="PROSITE-ProRule" id="PRU01385"/>
    </source>
</evidence>
<dbReference type="GO" id="GO:0000706">
    <property type="term" value="P:meiotic DNA double-strand break processing"/>
    <property type="evidence" value="ECO:0007669"/>
    <property type="project" value="TreeGrafter"/>
</dbReference>
<keyword evidence="4" id="KW-1185">Reference proteome</keyword>
<feature type="domain" description="Spo11/DNA topoisomerase VI subunit A N-terminal" evidence="2">
    <location>
        <begin position="269"/>
        <end position="329"/>
    </location>
</feature>
<dbReference type="PANTHER" id="PTHR10848:SF0">
    <property type="entry name" value="MEIOTIC RECOMBINATION PROTEIN SPO11"/>
    <property type="match status" value="1"/>
</dbReference>
<dbReference type="PANTHER" id="PTHR10848">
    <property type="entry name" value="MEIOTIC RECOMBINATION PROTEIN SPO11"/>
    <property type="match status" value="1"/>
</dbReference>
<dbReference type="GO" id="GO:0042138">
    <property type="term" value="P:meiotic DNA double-strand break formation"/>
    <property type="evidence" value="ECO:0007669"/>
    <property type="project" value="TreeGrafter"/>
</dbReference>
<dbReference type="SUPFAM" id="SSF56726">
    <property type="entry name" value="DNA topoisomerase IV, alpha subunit"/>
    <property type="match status" value="1"/>
</dbReference>
<accession>A0A8J6HWQ4</accession>
<proteinExistence type="inferred from homology"/>
<keyword evidence="1" id="KW-0413">Isomerase</keyword>
<protein>
    <recommendedName>
        <fullName evidence="2">Spo11/DNA topoisomerase VI subunit A N-terminal domain-containing protein</fullName>
    </recommendedName>
</protein>
<reference evidence="3" key="1">
    <citation type="journal article" date="2020" name="J Insects Food Feed">
        <title>The yellow mealworm (Tenebrio molitor) genome: a resource for the emerging insects as food and feed industry.</title>
        <authorList>
            <person name="Eriksson T."/>
            <person name="Andere A."/>
            <person name="Kelstrup H."/>
            <person name="Emery V."/>
            <person name="Picard C."/>
        </authorList>
    </citation>
    <scope>NUCLEOTIDE SEQUENCE</scope>
    <source>
        <strain evidence="3">Stoneville</strain>
        <tissue evidence="3">Whole head</tissue>
    </source>
</reference>
<gene>
    <name evidence="3" type="ORF">GEV33_000552</name>
</gene>
<comment type="catalytic activity">
    <reaction evidence="1">
        <text>ATP-dependent breakage, passage and rejoining of double-stranded DNA.</text>
        <dbReference type="EC" id="5.6.2.2"/>
    </reaction>
</comment>
<dbReference type="AlphaFoldDB" id="A0A8J6HWQ4"/>
<dbReference type="EMBL" id="JABDTM020003468">
    <property type="protein sequence ID" value="KAH0822239.1"/>
    <property type="molecule type" value="Genomic_DNA"/>
</dbReference>
<evidence type="ECO:0000313" key="3">
    <source>
        <dbReference type="EMBL" id="KAH0822239.1"/>
    </source>
</evidence>
<dbReference type="InterPro" id="IPR036388">
    <property type="entry name" value="WH-like_DNA-bd_sf"/>
</dbReference>
<dbReference type="InterPro" id="IPR036078">
    <property type="entry name" value="Spo11/TopoVI_A_sf"/>
</dbReference>
<dbReference type="GO" id="GO:0005524">
    <property type="term" value="F:ATP binding"/>
    <property type="evidence" value="ECO:0007669"/>
    <property type="project" value="InterPro"/>
</dbReference>